<proteinExistence type="predicted"/>
<feature type="compositionally biased region" description="Polar residues" evidence="1">
    <location>
        <begin position="72"/>
        <end position="105"/>
    </location>
</feature>
<sequence>MATYDYNCKTCGQQFEYVQSMKDDPITKCILCGAETAERMITSTGGIIFKGTGFYVTDYKKDSSKRPAESPGQVQAAPSTETAPKSEAAVSNPTNATETKPASNN</sequence>
<dbReference type="NCBIfam" id="TIGR02605">
    <property type="entry name" value="CxxC_CxxC_SSSS"/>
    <property type="match status" value="1"/>
</dbReference>
<dbReference type="InterPro" id="IPR013429">
    <property type="entry name" value="Regulatory_FmdB_Zinc_ribbon"/>
</dbReference>
<organism evidence="3 4">
    <name type="scientific">Leptospira ilyithenensis</name>
    <dbReference type="NCBI Taxonomy" id="2484901"/>
    <lineage>
        <taxon>Bacteria</taxon>
        <taxon>Pseudomonadati</taxon>
        <taxon>Spirochaetota</taxon>
        <taxon>Spirochaetia</taxon>
        <taxon>Leptospirales</taxon>
        <taxon>Leptospiraceae</taxon>
        <taxon>Leptospira</taxon>
    </lineage>
</organism>
<evidence type="ECO:0000256" key="1">
    <source>
        <dbReference type="SAM" id="MobiDB-lite"/>
    </source>
</evidence>
<gene>
    <name evidence="3" type="ORF">EHS11_13375</name>
</gene>
<evidence type="ECO:0000259" key="2">
    <source>
        <dbReference type="SMART" id="SM00834"/>
    </source>
</evidence>
<name>A0A4R9LMR1_9LEPT</name>
<dbReference type="Pfam" id="PF09723">
    <property type="entry name" value="Zn_ribbon_8"/>
    <property type="match status" value="1"/>
</dbReference>
<reference evidence="3" key="1">
    <citation type="journal article" date="2019" name="PLoS Negl. Trop. Dis.">
        <title>Revisiting the worldwide diversity of Leptospira species in the environment.</title>
        <authorList>
            <person name="Vincent A.T."/>
            <person name="Schiettekatte O."/>
            <person name="Bourhy P."/>
            <person name="Veyrier F.J."/>
            <person name="Picardeau M."/>
        </authorList>
    </citation>
    <scope>NUCLEOTIDE SEQUENCE [LARGE SCALE GENOMIC DNA]</scope>
    <source>
        <strain evidence="3">201400974</strain>
    </source>
</reference>
<evidence type="ECO:0000313" key="3">
    <source>
        <dbReference type="EMBL" id="TGN07929.1"/>
    </source>
</evidence>
<feature type="domain" description="Putative regulatory protein FmdB zinc ribbon" evidence="2">
    <location>
        <begin position="1"/>
        <end position="42"/>
    </location>
</feature>
<dbReference type="AlphaFoldDB" id="A0A4R9LMR1"/>
<comment type="caution">
    <text evidence="3">The sequence shown here is derived from an EMBL/GenBank/DDBJ whole genome shotgun (WGS) entry which is preliminary data.</text>
</comment>
<keyword evidence="4" id="KW-1185">Reference proteome</keyword>
<dbReference type="SMART" id="SM00834">
    <property type="entry name" value="CxxC_CXXC_SSSS"/>
    <property type="match status" value="1"/>
</dbReference>
<dbReference type="PANTHER" id="PTHR34404:SF2">
    <property type="entry name" value="CONSERVED SERINE RICH PROTEIN"/>
    <property type="match status" value="1"/>
</dbReference>
<accession>A0A4R9LMR1</accession>
<dbReference type="OrthoDB" id="9813321at2"/>
<dbReference type="Proteomes" id="UP000298264">
    <property type="component" value="Unassembled WGS sequence"/>
</dbReference>
<evidence type="ECO:0000313" key="4">
    <source>
        <dbReference type="Proteomes" id="UP000298264"/>
    </source>
</evidence>
<dbReference type="EMBL" id="RQHV01000061">
    <property type="protein sequence ID" value="TGN07929.1"/>
    <property type="molecule type" value="Genomic_DNA"/>
</dbReference>
<protein>
    <submittedName>
        <fullName evidence="3">Zinc ribbon domain-containing protein</fullName>
    </submittedName>
</protein>
<dbReference type="PANTHER" id="PTHR34404">
    <property type="entry name" value="REGULATORY PROTEIN, FMDB FAMILY"/>
    <property type="match status" value="1"/>
</dbReference>
<feature type="region of interest" description="Disordered" evidence="1">
    <location>
        <begin position="61"/>
        <end position="105"/>
    </location>
</feature>